<evidence type="ECO:0008006" key="10">
    <source>
        <dbReference type="Google" id="ProtNLM"/>
    </source>
</evidence>
<evidence type="ECO:0000313" key="8">
    <source>
        <dbReference type="EMBL" id="KAK8023888.1"/>
    </source>
</evidence>
<keyword evidence="6" id="KW-0560">Oxidoreductase</keyword>
<evidence type="ECO:0000256" key="6">
    <source>
        <dbReference type="RuleBase" id="RU000461"/>
    </source>
</evidence>
<dbReference type="InterPro" id="IPR050121">
    <property type="entry name" value="Cytochrome_P450_monoxygenase"/>
</dbReference>
<keyword evidence="7" id="KW-0812">Transmembrane</keyword>
<evidence type="ECO:0000256" key="5">
    <source>
        <dbReference type="ARBA" id="ARBA00023004"/>
    </source>
</evidence>
<reference evidence="8 9" key="1">
    <citation type="submission" date="2023-01" db="EMBL/GenBank/DDBJ databases">
        <title>Analysis of 21 Apiospora genomes using comparative genomics revels a genus with tremendous synthesis potential of carbohydrate active enzymes and secondary metabolites.</title>
        <authorList>
            <person name="Sorensen T."/>
        </authorList>
    </citation>
    <scope>NUCLEOTIDE SEQUENCE [LARGE SCALE GENOMIC DNA]</scope>
    <source>
        <strain evidence="8 9">CBS 33761</strain>
    </source>
</reference>
<dbReference type="PROSITE" id="PS00086">
    <property type="entry name" value="CYTOCHROME_P450"/>
    <property type="match status" value="1"/>
</dbReference>
<dbReference type="PRINTS" id="PR00385">
    <property type="entry name" value="P450"/>
</dbReference>
<dbReference type="InterPro" id="IPR001128">
    <property type="entry name" value="Cyt_P450"/>
</dbReference>
<evidence type="ECO:0000256" key="7">
    <source>
        <dbReference type="SAM" id="Phobius"/>
    </source>
</evidence>
<keyword evidence="6" id="KW-0503">Monooxygenase</keyword>
<keyword evidence="3 6" id="KW-0349">Heme</keyword>
<accession>A0ABR1S1K1</accession>
<evidence type="ECO:0000256" key="2">
    <source>
        <dbReference type="ARBA" id="ARBA00010617"/>
    </source>
</evidence>
<organism evidence="8 9">
    <name type="scientific">Apiospora rasikravindrae</name>
    <dbReference type="NCBI Taxonomy" id="990691"/>
    <lineage>
        <taxon>Eukaryota</taxon>
        <taxon>Fungi</taxon>
        <taxon>Dikarya</taxon>
        <taxon>Ascomycota</taxon>
        <taxon>Pezizomycotina</taxon>
        <taxon>Sordariomycetes</taxon>
        <taxon>Xylariomycetidae</taxon>
        <taxon>Amphisphaeriales</taxon>
        <taxon>Apiosporaceae</taxon>
        <taxon>Apiospora</taxon>
    </lineage>
</organism>
<dbReference type="SUPFAM" id="SSF48264">
    <property type="entry name" value="Cytochrome P450"/>
    <property type="match status" value="1"/>
</dbReference>
<dbReference type="InterPro" id="IPR036396">
    <property type="entry name" value="Cyt_P450_sf"/>
</dbReference>
<dbReference type="Gene3D" id="1.10.630.10">
    <property type="entry name" value="Cytochrome P450"/>
    <property type="match status" value="1"/>
</dbReference>
<comment type="caution">
    <text evidence="8">The sequence shown here is derived from an EMBL/GenBank/DDBJ whole genome shotgun (WGS) entry which is preliminary data.</text>
</comment>
<feature type="transmembrane region" description="Helical" evidence="7">
    <location>
        <begin position="20"/>
        <end position="41"/>
    </location>
</feature>
<evidence type="ECO:0000256" key="4">
    <source>
        <dbReference type="ARBA" id="ARBA00022723"/>
    </source>
</evidence>
<keyword evidence="7" id="KW-0472">Membrane</keyword>
<dbReference type="CDD" id="cd11058">
    <property type="entry name" value="CYP60B-like"/>
    <property type="match status" value="1"/>
</dbReference>
<evidence type="ECO:0000313" key="9">
    <source>
        <dbReference type="Proteomes" id="UP001444661"/>
    </source>
</evidence>
<dbReference type="EMBL" id="JAQQWK010000011">
    <property type="protein sequence ID" value="KAK8023888.1"/>
    <property type="molecule type" value="Genomic_DNA"/>
</dbReference>
<dbReference type="PANTHER" id="PTHR24305:SF210">
    <property type="entry name" value="CYTOCHROME P450 MONOOXYGENASE ASQL-RELATED"/>
    <property type="match status" value="1"/>
</dbReference>
<proteinExistence type="inferred from homology"/>
<dbReference type="PANTHER" id="PTHR24305">
    <property type="entry name" value="CYTOCHROME P450"/>
    <property type="match status" value="1"/>
</dbReference>
<keyword evidence="4 6" id="KW-0479">Metal-binding</keyword>
<keyword evidence="7" id="KW-1133">Transmembrane helix</keyword>
<protein>
    <recommendedName>
        <fullName evidence="10">Cytochrome P450</fullName>
    </recommendedName>
</protein>
<keyword evidence="5 6" id="KW-0408">Iron</keyword>
<dbReference type="Pfam" id="PF00067">
    <property type="entry name" value="p450"/>
    <property type="match status" value="1"/>
</dbReference>
<keyword evidence="9" id="KW-1185">Reference proteome</keyword>
<dbReference type="PRINTS" id="PR00463">
    <property type="entry name" value="EP450I"/>
</dbReference>
<evidence type="ECO:0000256" key="3">
    <source>
        <dbReference type="ARBA" id="ARBA00022617"/>
    </source>
</evidence>
<dbReference type="InterPro" id="IPR017972">
    <property type="entry name" value="Cyt_P450_CS"/>
</dbReference>
<evidence type="ECO:0000256" key="1">
    <source>
        <dbReference type="ARBA" id="ARBA00001971"/>
    </source>
</evidence>
<comment type="similarity">
    <text evidence="2 6">Belongs to the cytochrome P450 family.</text>
</comment>
<name>A0ABR1S1K1_9PEZI</name>
<dbReference type="InterPro" id="IPR002401">
    <property type="entry name" value="Cyt_P450_E_grp-I"/>
</dbReference>
<sequence>MSVLDPLATQGNQAKTALLVGAATISLLLYAVGTAIYRLWFHPLAKVPGPKYMAVWDVPSQWRSFITMDMVRHAAVLHRKYGPIVRIGPDRLAIEGSVSWPEVYGVRSSSAENEFQKIPGLAFPNDHMALLGAGRDDHRRQRRQMGHAFSSSALHEQEAIITRYVDKFMEEITLRAKAGEPLNMVDWLNFTTFDIIGDLAFADTFHSLDGDTTFVKNIFRGVEGSAYRRFWIQFPMLKLPLMWKVGRKELAAATAAGEENFRLGRLKGQARMAMGAEPRDGRRDFATYMLRKGKDGESVLSDAEVQTLSSVLVIAGSETTATALSGFTFFIATHAEKRRVLEEEIRTAFADEADITMTRTGQLEYLAAVIEETLRLYPPSASMPPRASPGAMVHGQWVPRGTRIQVFQQATNRNPDSFVDPDSFEPERWLKPTHPRYNPRFSHDKREVVKPFSAGPRDCIGKNLAYAEVRVIIARLLYRFDIELMPGQERWMDDQRAAFVWIKGPLEVRLKPSAGAAWD</sequence>
<comment type="cofactor">
    <cofactor evidence="1">
        <name>heme</name>
        <dbReference type="ChEBI" id="CHEBI:30413"/>
    </cofactor>
</comment>
<gene>
    <name evidence="8" type="ORF">PG993_011954</name>
</gene>
<dbReference type="Proteomes" id="UP001444661">
    <property type="component" value="Unassembled WGS sequence"/>
</dbReference>